<sequence length="86" mass="9548">MDKFLIEVSFEAGNKVGGIWTVLTSKSAYIKKQFGENYLAIGFYNPNQAAVEFIESPPPQYIKDAVGNIKIDGLKCTLENGLLQMM</sequence>
<evidence type="ECO:0000313" key="3">
    <source>
        <dbReference type="EMBL" id="EEZ93244.1"/>
    </source>
</evidence>
<keyword evidence="2" id="KW-0808">Transferase</keyword>
<dbReference type="Gene3D" id="3.40.50.2000">
    <property type="entry name" value="Glycogen Phosphorylase B"/>
    <property type="match status" value="1"/>
</dbReference>
<gene>
    <name evidence="3" type="ORF">BJBARM4_0174</name>
</gene>
<name>D2EEM6_PARA4</name>
<dbReference type="InterPro" id="IPR008631">
    <property type="entry name" value="Glycogen_synth"/>
</dbReference>
<dbReference type="Proteomes" id="UP000009375">
    <property type="component" value="Unassembled WGS sequence"/>
</dbReference>
<evidence type="ECO:0000256" key="2">
    <source>
        <dbReference type="ARBA" id="ARBA00022679"/>
    </source>
</evidence>
<proteinExistence type="predicted"/>
<dbReference type="GO" id="GO:0004373">
    <property type="term" value="F:alpha-1,4-glucan glucosyltransferase (UDP-glucose donor) activity"/>
    <property type="evidence" value="ECO:0007669"/>
    <property type="project" value="InterPro"/>
</dbReference>
<keyword evidence="1" id="KW-0328">Glycosyltransferase</keyword>
<dbReference type="AlphaFoldDB" id="D2EEM6"/>
<evidence type="ECO:0000256" key="1">
    <source>
        <dbReference type="ARBA" id="ARBA00022676"/>
    </source>
</evidence>
<accession>D2EEM6</accession>
<evidence type="ECO:0000313" key="4">
    <source>
        <dbReference type="Proteomes" id="UP000009375"/>
    </source>
</evidence>
<dbReference type="EMBL" id="GG730040">
    <property type="protein sequence ID" value="EEZ93244.1"/>
    <property type="molecule type" value="Genomic_DNA"/>
</dbReference>
<dbReference type="Pfam" id="PF05693">
    <property type="entry name" value="Glycogen_syn"/>
    <property type="match status" value="1"/>
</dbReference>
<protein>
    <submittedName>
        <fullName evidence="3">Glycogen synthase-like protein</fullName>
    </submittedName>
</protein>
<dbReference type="GO" id="GO:0005978">
    <property type="term" value="P:glycogen biosynthetic process"/>
    <property type="evidence" value="ECO:0007669"/>
    <property type="project" value="InterPro"/>
</dbReference>
<reference evidence="3 4" key="1">
    <citation type="journal article" date="2010" name="Proc. Natl. Acad. Sci. U.S.A.">
        <title>Enigmatic, ultrasmall, uncultivated Archaea.</title>
        <authorList>
            <person name="Baker B.J."/>
            <person name="Comolli L.R."/>
            <person name="Dick G.J."/>
            <person name="Hauser L.J."/>
            <person name="Hyatt D."/>
            <person name="Dill B.D."/>
            <person name="Land M.L."/>
            <person name="Verberkmoes N.C."/>
            <person name="Hettich R.L."/>
            <person name="Banfield J.F."/>
        </authorList>
    </citation>
    <scope>NUCLEOTIDE SEQUENCE [LARGE SCALE GENOMIC DNA]</scope>
</reference>
<organism evidence="3 4">
    <name type="scientific">Candidatus Parvarchaeum acidiphilum ARMAN-4</name>
    <dbReference type="NCBI Taxonomy" id="662760"/>
    <lineage>
        <taxon>Archaea</taxon>
        <taxon>Candidatus Parvarchaeota</taxon>
        <taxon>Candidatus Parvarchaeum</taxon>
    </lineage>
</organism>